<keyword evidence="4" id="KW-1185">Reference proteome</keyword>
<dbReference type="AlphaFoldDB" id="A0A8S1EBV2"/>
<evidence type="ECO:0000256" key="1">
    <source>
        <dbReference type="SAM" id="SignalP"/>
    </source>
</evidence>
<organism evidence="3 4">
    <name type="scientific">Caenorhabditis bovis</name>
    <dbReference type="NCBI Taxonomy" id="2654633"/>
    <lineage>
        <taxon>Eukaryota</taxon>
        <taxon>Metazoa</taxon>
        <taxon>Ecdysozoa</taxon>
        <taxon>Nematoda</taxon>
        <taxon>Chromadorea</taxon>
        <taxon>Rhabditida</taxon>
        <taxon>Rhabditina</taxon>
        <taxon>Rhabditomorpha</taxon>
        <taxon>Rhabditoidea</taxon>
        <taxon>Rhabditidae</taxon>
        <taxon>Peloderinae</taxon>
        <taxon>Caenorhabditis</taxon>
    </lineage>
</organism>
<evidence type="ECO:0000313" key="4">
    <source>
        <dbReference type="Proteomes" id="UP000494206"/>
    </source>
</evidence>
<dbReference type="PIRSF" id="PIRSF015697">
    <property type="entry name" value="UCP015697"/>
    <property type="match status" value="1"/>
</dbReference>
<dbReference type="PANTHER" id="PTHR21453:SF28">
    <property type="entry name" value="DUF19 DOMAIN-CONTAINING PROTEIN-RELATED"/>
    <property type="match status" value="1"/>
</dbReference>
<feature type="chain" id="PRO_5035925814" description="T20D4.11-like domain-containing protein" evidence="1">
    <location>
        <begin position="18"/>
        <end position="193"/>
    </location>
</feature>
<dbReference type="Pfam" id="PF01579">
    <property type="entry name" value="DUF19"/>
    <property type="match status" value="1"/>
</dbReference>
<evidence type="ECO:0000313" key="3">
    <source>
        <dbReference type="EMBL" id="CAB3398190.1"/>
    </source>
</evidence>
<proteinExistence type="predicted"/>
<comment type="caution">
    <text evidence="3">The sequence shown here is derived from an EMBL/GenBank/DDBJ whole genome shotgun (WGS) entry which is preliminary data.</text>
</comment>
<dbReference type="PANTHER" id="PTHR21453">
    <property type="entry name" value="DUF19 DOMAIN-CONTAINING PROTEIN-RELATED-RELATED"/>
    <property type="match status" value="1"/>
</dbReference>
<evidence type="ECO:0000259" key="2">
    <source>
        <dbReference type="Pfam" id="PF01579"/>
    </source>
</evidence>
<keyword evidence="1" id="KW-0732">Signal</keyword>
<name>A0A8S1EBV2_9PELO</name>
<dbReference type="Proteomes" id="UP000494206">
    <property type="component" value="Unassembled WGS sequence"/>
</dbReference>
<accession>A0A8S1EBV2</accession>
<protein>
    <recommendedName>
        <fullName evidence="2">T20D4.11-like domain-containing protein</fullName>
    </recommendedName>
</protein>
<dbReference type="InterPro" id="IPR016638">
    <property type="entry name" value="UPF0376"/>
</dbReference>
<dbReference type="OrthoDB" id="5804752at2759"/>
<dbReference type="EMBL" id="CADEPM010000001">
    <property type="protein sequence ID" value="CAB3398190.1"/>
    <property type="molecule type" value="Genomic_DNA"/>
</dbReference>
<gene>
    <name evidence="3" type="ORF">CBOVIS_LOCUS1498</name>
</gene>
<dbReference type="InterPro" id="IPR002542">
    <property type="entry name" value="T20D4.11-like_dom"/>
</dbReference>
<feature type="domain" description="T20D4.11-like" evidence="2">
    <location>
        <begin position="30"/>
        <end position="188"/>
    </location>
</feature>
<feature type="signal peptide" evidence="1">
    <location>
        <begin position="1"/>
        <end position="17"/>
    </location>
</feature>
<sequence length="193" mass="21417">MLKIVALLGLVAAVAHCASVATADSKDSQCSITDRFKAMSCLLKMAEFVDKIDELDLDEENDLAEFHKSCKDISSCFASMKCGGEKSEMVVNRLKGYCEAVNFFSAEFIECGNKLEEKKSKCYDEYNPFEYVDESTKPVDPKAPKPICKGLFGKDNCMKKDVSETCGEKDWEGLKKYMAYIANSSEVCTVPPV</sequence>
<reference evidence="3 4" key="1">
    <citation type="submission" date="2020-04" db="EMBL/GenBank/DDBJ databases">
        <authorList>
            <person name="Laetsch R D."/>
            <person name="Stevens L."/>
            <person name="Kumar S."/>
            <person name="Blaxter L. M."/>
        </authorList>
    </citation>
    <scope>NUCLEOTIDE SEQUENCE [LARGE SCALE GENOMIC DNA]</scope>
</reference>